<name>A0A0H5C9L4_CYBJN</name>
<dbReference type="InterPro" id="IPR052072">
    <property type="entry name" value="Vascular_dev_regulator"/>
</dbReference>
<feature type="domain" description="Dilute" evidence="3">
    <location>
        <begin position="320"/>
        <end position="649"/>
    </location>
</feature>
<organism evidence="4 6">
    <name type="scientific">Cyberlindnera jadinii (strain ATCC 18201 / CBS 1600 / BCRC 20928 / JCM 3617 / NBRC 0987 / NRRL Y-1542)</name>
    <name type="common">Torula yeast</name>
    <name type="synonym">Candida utilis</name>
    <dbReference type="NCBI Taxonomy" id="983966"/>
    <lineage>
        <taxon>Eukaryota</taxon>
        <taxon>Fungi</taxon>
        <taxon>Dikarya</taxon>
        <taxon>Ascomycota</taxon>
        <taxon>Saccharomycotina</taxon>
        <taxon>Saccharomycetes</taxon>
        <taxon>Phaffomycetales</taxon>
        <taxon>Phaffomycetaceae</taxon>
        <taxon>Cyberlindnera</taxon>
    </lineage>
</organism>
<dbReference type="RefSeq" id="XP_020070912.1">
    <property type="nucleotide sequence ID" value="XM_020214841.1"/>
</dbReference>
<feature type="compositionally biased region" description="Acidic residues" evidence="2">
    <location>
        <begin position="730"/>
        <end position="748"/>
    </location>
</feature>
<proteinExistence type="predicted"/>
<accession>A0A1E4S335</accession>
<accession>A0A0H5C9L4</accession>
<dbReference type="SMART" id="SM00248">
    <property type="entry name" value="ANK"/>
    <property type="match status" value="1"/>
</dbReference>
<reference evidence="4" key="1">
    <citation type="submission" date="2014-12" db="EMBL/GenBank/DDBJ databases">
        <authorList>
            <person name="Jaenicke S."/>
        </authorList>
    </citation>
    <scope>NUCLEOTIDE SEQUENCE [LARGE SCALE GENOMIC DNA]</scope>
    <source>
        <strain evidence="4">CBS1600</strain>
    </source>
</reference>
<gene>
    <name evidence="4" type="ORF">BN1211_6088</name>
    <name evidence="5" type="ORF">CYBJADRAFT_167287</name>
</gene>
<dbReference type="InterPro" id="IPR037986">
    <property type="entry name" value="Myo5p-like_CBD_DIL"/>
</dbReference>
<dbReference type="CDD" id="cd15473">
    <property type="entry name" value="Myo5p-like_CBD_DIL_ANK"/>
    <property type="match status" value="1"/>
</dbReference>
<keyword evidence="7" id="KW-1185">Reference proteome</keyword>
<dbReference type="GeneID" id="30989237"/>
<dbReference type="OMA" id="YAKDWNL"/>
<dbReference type="PROSITE" id="PS50088">
    <property type="entry name" value="ANK_REPEAT"/>
    <property type="match status" value="1"/>
</dbReference>
<feature type="compositionally biased region" description="Basic and acidic residues" evidence="2">
    <location>
        <begin position="749"/>
        <end position="777"/>
    </location>
</feature>
<dbReference type="SUPFAM" id="SSF48403">
    <property type="entry name" value="Ankyrin repeat"/>
    <property type="match status" value="1"/>
</dbReference>
<keyword evidence="1" id="KW-0040">ANK repeat</keyword>
<protein>
    <recommendedName>
        <fullName evidence="3">Dilute domain-containing protein</fullName>
    </recommendedName>
</protein>
<evidence type="ECO:0000259" key="3">
    <source>
        <dbReference type="PROSITE" id="PS51126"/>
    </source>
</evidence>
<dbReference type="Pfam" id="PF01843">
    <property type="entry name" value="DIL"/>
    <property type="match status" value="2"/>
</dbReference>
<dbReference type="OrthoDB" id="426293at2759"/>
<evidence type="ECO:0000256" key="1">
    <source>
        <dbReference type="PROSITE-ProRule" id="PRU00023"/>
    </source>
</evidence>
<dbReference type="InterPro" id="IPR002710">
    <property type="entry name" value="Dilute_dom"/>
</dbReference>
<dbReference type="InterPro" id="IPR002110">
    <property type="entry name" value="Ankyrin_rpt"/>
</dbReference>
<dbReference type="PANTHER" id="PTHR16027">
    <property type="entry name" value="DILUTE DOMAIN-CONTAINING PROTEIN YPR089W"/>
    <property type="match status" value="1"/>
</dbReference>
<dbReference type="PROSITE" id="PS50297">
    <property type="entry name" value="ANK_REP_REGION"/>
    <property type="match status" value="1"/>
</dbReference>
<evidence type="ECO:0000313" key="4">
    <source>
        <dbReference type="EMBL" id="CEP25095.1"/>
    </source>
</evidence>
<dbReference type="SMART" id="SM01132">
    <property type="entry name" value="DIL"/>
    <property type="match status" value="1"/>
</dbReference>
<dbReference type="STRING" id="983966.A0A0H5C9L4"/>
<dbReference type="GO" id="GO:0051020">
    <property type="term" value="F:GTPase binding"/>
    <property type="evidence" value="ECO:0007669"/>
    <property type="project" value="TreeGrafter"/>
</dbReference>
<dbReference type="Proteomes" id="UP000038830">
    <property type="component" value="Unassembled WGS sequence"/>
</dbReference>
<dbReference type="EMBL" id="KV453929">
    <property type="protein sequence ID" value="ODV73873.1"/>
    <property type="molecule type" value="Genomic_DNA"/>
</dbReference>
<dbReference type="PANTHER" id="PTHR16027:SF6">
    <property type="entry name" value="DILUTE DOMAIN-CONTAINING PROTEIN"/>
    <property type="match status" value="1"/>
</dbReference>
<evidence type="ECO:0000313" key="6">
    <source>
        <dbReference type="Proteomes" id="UP000038830"/>
    </source>
</evidence>
<reference evidence="5 7" key="3">
    <citation type="journal article" date="2016" name="Proc. Natl. Acad. Sci. U.S.A.">
        <title>Comparative genomics of biotechnologically important yeasts.</title>
        <authorList>
            <person name="Riley R."/>
            <person name="Haridas S."/>
            <person name="Wolfe K.H."/>
            <person name="Lopes M.R."/>
            <person name="Hittinger C.T."/>
            <person name="Goeker M."/>
            <person name="Salamov A.A."/>
            <person name="Wisecaver J.H."/>
            <person name="Long T.M."/>
            <person name="Calvey C.H."/>
            <person name="Aerts A.L."/>
            <person name="Barry K.W."/>
            <person name="Choi C."/>
            <person name="Clum A."/>
            <person name="Coughlan A.Y."/>
            <person name="Deshpande S."/>
            <person name="Douglass A.P."/>
            <person name="Hanson S.J."/>
            <person name="Klenk H.-P."/>
            <person name="LaButti K.M."/>
            <person name="Lapidus A."/>
            <person name="Lindquist E.A."/>
            <person name="Lipzen A.M."/>
            <person name="Meier-Kolthoff J.P."/>
            <person name="Ohm R.A."/>
            <person name="Otillar R.P."/>
            <person name="Pangilinan J.L."/>
            <person name="Peng Y."/>
            <person name="Rokas A."/>
            <person name="Rosa C.A."/>
            <person name="Scheuner C."/>
            <person name="Sibirny A.A."/>
            <person name="Slot J.C."/>
            <person name="Stielow J.B."/>
            <person name="Sun H."/>
            <person name="Kurtzman C.P."/>
            <person name="Blackwell M."/>
            <person name="Grigoriev I.V."/>
            <person name="Jeffries T.W."/>
        </authorList>
    </citation>
    <scope>NUCLEOTIDE SEQUENCE [LARGE SCALE GENOMIC DNA]</scope>
    <source>
        <strain evidence="7">ATCC 18201 / CBS 1600 / BCRC 20928 / JCM 3617 / NBRC 0987 / NRRL Y-1542</strain>
        <strain evidence="5">NRRL Y-1542</strain>
    </source>
</reference>
<sequence>MDLDPWSAITKTATSIIGSSADTKMAQFEAAKKALHLLQSSGAADHLVELCLSVIDEDNTKLLSLLNAPDAVKLLNEKDSSGLFPLTYATVMGNETATTLMLNKSTEMINTPDGLFGYTPLMWAVYYNRKDIAVELLNYGADPNVQGWNGVTVHELLKPDSDMYDFFEEHGLLKDEAMASSSPTNYDFYKSTNDGAFGAQDDELMDSIRLKTAGLNVRPDLDDGLYKDNNAFITSNSLLGDEFDFNRLLKNQYIIFSDYDILAILDLIFTLDTKFTHKTTYPAAVIYQCVRYADHLKDNDTLVENFMNLAFTKIRSNTSSKSGVTSVYSEGDIVLQSYWLSVLNFLFFYLCRDDGFFKRYPKILQELITTLQSLMIELANSIKFRLNGMVDDCLLNYTSIPDIGTTLYKNDWNFFKKKSHAKSTYEEILEMLYPPSVKEQLKPSPIRIIQTFGALLYVLDLHNTHPLITQQTLSIVFYWLGCTLFNRIVSQKKYMSRAKAIQLRLNISVVEDWARSNDREPKIPDMDQDLLKLFPYTLMEDDLKEDHTLKLHGVALFHGDPKNTFDSAFYHTDLYNIVTVHMEPTFELLQWLQCLSGLQTSEEVDGMISAFQKLNVAQLWTVMDKYRYELDEAKVDKQVRKIMEKKAKKENSPVEGISYVSKDSLLLLNQDLQFPVVIPTVLEMVDQYGAGIGGVNKERAIKFQPFLPVEILDSVDEIHEQRTKLREQQAEEETLQNELDDSDGEDGDEAGKVHTGQDKNDNDDEHSHIKGSVKDDDLFGELRVPSSLAHREWGNENEINPW</sequence>
<dbReference type="Gene3D" id="1.25.40.20">
    <property type="entry name" value="Ankyrin repeat-containing domain"/>
    <property type="match status" value="1"/>
</dbReference>
<evidence type="ECO:0000313" key="7">
    <source>
        <dbReference type="Proteomes" id="UP000094389"/>
    </source>
</evidence>
<feature type="repeat" description="ANK" evidence="1">
    <location>
        <begin position="116"/>
        <end position="148"/>
    </location>
</feature>
<dbReference type="Pfam" id="PF12796">
    <property type="entry name" value="Ank_2"/>
    <property type="match status" value="1"/>
</dbReference>
<dbReference type="PROSITE" id="PS51126">
    <property type="entry name" value="DILUTE"/>
    <property type="match status" value="1"/>
</dbReference>
<dbReference type="AlphaFoldDB" id="A0A0H5C9L4"/>
<dbReference type="EMBL" id="CDQK01000007">
    <property type="protein sequence ID" value="CEP25095.1"/>
    <property type="molecule type" value="Genomic_DNA"/>
</dbReference>
<dbReference type="InterPro" id="IPR036770">
    <property type="entry name" value="Ankyrin_rpt-contain_sf"/>
</dbReference>
<feature type="region of interest" description="Disordered" evidence="2">
    <location>
        <begin position="723"/>
        <end position="777"/>
    </location>
</feature>
<dbReference type="Proteomes" id="UP000094389">
    <property type="component" value="Unassembled WGS sequence"/>
</dbReference>
<evidence type="ECO:0000313" key="5">
    <source>
        <dbReference type="EMBL" id="ODV73873.1"/>
    </source>
</evidence>
<reference evidence="6" key="2">
    <citation type="journal article" date="2015" name="J. Biotechnol.">
        <title>The structure of the Cyberlindnera jadinii genome and its relation to Candida utilis analyzed by the occurrence of single nucleotide polymorphisms.</title>
        <authorList>
            <person name="Rupp O."/>
            <person name="Brinkrolf K."/>
            <person name="Buerth C."/>
            <person name="Kunigo M."/>
            <person name="Schneider J."/>
            <person name="Jaenicke S."/>
            <person name="Goesmann A."/>
            <person name="Puehler A."/>
            <person name="Jaeger K.-E."/>
            <person name="Ernst J.F."/>
        </authorList>
    </citation>
    <scope>NUCLEOTIDE SEQUENCE [LARGE SCALE GENOMIC DNA]</scope>
    <source>
        <strain evidence="6">ATCC 18201 / CBS 1600 / BCRC 20928 / JCM 3617 / NBRC 0987 / NRRL Y-1542</strain>
    </source>
</reference>
<evidence type="ECO:0000256" key="2">
    <source>
        <dbReference type="SAM" id="MobiDB-lite"/>
    </source>
</evidence>